<dbReference type="AlphaFoldDB" id="A0A2P2IPJ3"/>
<proteinExistence type="predicted"/>
<sequence length="40" mass="4742">MVDILRIPQSTMLAGFFDQFLPNNISTHFLYQIMHLYLVI</sequence>
<reference evidence="1" key="1">
    <citation type="submission" date="2018-02" db="EMBL/GenBank/DDBJ databases">
        <title>Rhizophora mucronata_Transcriptome.</title>
        <authorList>
            <person name="Meera S.P."/>
            <person name="Sreeshan A."/>
            <person name="Augustine A."/>
        </authorList>
    </citation>
    <scope>NUCLEOTIDE SEQUENCE</scope>
    <source>
        <tissue evidence="1">Leaf</tissue>
    </source>
</reference>
<dbReference type="EMBL" id="GGEC01002667">
    <property type="protein sequence ID" value="MBW83150.1"/>
    <property type="molecule type" value="Transcribed_RNA"/>
</dbReference>
<accession>A0A2P2IPJ3</accession>
<dbReference type="EMBL" id="GGEC01002666">
    <property type="protein sequence ID" value="MBW83149.1"/>
    <property type="molecule type" value="Transcribed_RNA"/>
</dbReference>
<name>A0A2P2IPJ3_RHIMU</name>
<organism evidence="1">
    <name type="scientific">Rhizophora mucronata</name>
    <name type="common">Asiatic mangrove</name>
    <dbReference type="NCBI Taxonomy" id="61149"/>
    <lineage>
        <taxon>Eukaryota</taxon>
        <taxon>Viridiplantae</taxon>
        <taxon>Streptophyta</taxon>
        <taxon>Embryophyta</taxon>
        <taxon>Tracheophyta</taxon>
        <taxon>Spermatophyta</taxon>
        <taxon>Magnoliopsida</taxon>
        <taxon>eudicotyledons</taxon>
        <taxon>Gunneridae</taxon>
        <taxon>Pentapetalae</taxon>
        <taxon>rosids</taxon>
        <taxon>fabids</taxon>
        <taxon>Malpighiales</taxon>
        <taxon>Rhizophoraceae</taxon>
        <taxon>Rhizophora</taxon>
    </lineage>
</organism>
<evidence type="ECO:0000313" key="1">
    <source>
        <dbReference type="EMBL" id="MBW83150.1"/>
    </source>
</evidence>
<protein>
    <submittedName>
        <fullName evidence="1">Leucine-rich repeat containing protein</fullName>
    </submittedName>
</protein>